<dbReference type="SMART" id="SM00408">
    <property type="entry name" value="IGc2"/>
    <property type="match status" value="5"/>
</dbReference>
<proteinExistence type="predicted"/>
<feature type="domain" description="Ig-like" evidence="1">
    <location>
        <begin position="1274"/>
        <end position="1354"/>
    </location>
</feature>
<dbReference type="InterPro" id="IPR009091">
    <property type="entry name" value="RCC1/BLIP-II"/>
</dbReference>
<feature type="domain" description="Ig-like" evidence="1">
    <location>
        <begin position="910"/>
        <end position="978"/>
    </location>
</feature>
<keyword evidence="3" id="KW-1185">Reference proteome</keyword>
<dbReference type="Pfam" id="PF13927">
    <property type="entry name" value="Ig_3"/>
    <property type="match status" value="3"/>
</dbReference>
<dbReference type="PROSITE" id="PS50835">
    <property type="entry name" value="IG_LIKE"/>
    <property type="match status" value="8"/>
</dbReference>
<dbReference type="KEGG" id="ole:K0B96_02620"/>
<dbReference type="InterPro" id="IPR013783">
    <property type="entry name" value="Ig-like_fold"/>
</dbReference>
<feature type="domain" description="Ig-like" evidence="1">
    <location>
        <begin position="1805"/>
        <end position="1888"/>
    </location>
</feature>
<dbReference type="SMART" id="SM00409">
    <property type="entry name" value="IG"/>
    <property type="match status" value="10"/>
</dbReference>
<dbReference type="InterPro" id="IPR007110">
    <property type="entry name" value="Ig-like_dom"/>
</dbReference>
<feature type="domain" description="Ig-like" evidence="1">
    <location>
        <begin position="2167"/>
        <end position="2248"/>
    </location>
</feature>
<accession>A0A8F9TUJ1</accession>
<dbReference type="InterPro" id="IPR051553">
    <property type="entry name" value="Ran_GTPase-activating"/>
</dbReference>
<feature type="domain" description="Ig-like" evidence="1">
    <location>
        <begin position="824"/>
        <end position="905"/>
    </location>
</feature>
<dbReference type="InterPro" id="IPR003599">
    <property type="entry name" value="Ig_sub"/>
</dbReference>
<protein>
    <submittedName>
        <fullName evidence="2">Immunoglobulin domain-containing protein</fullName>
    </submittedName>
</protein>
<name>A0A8F9TUJ1_9BACT</name>
<dbReference type="InterPro" id="IPR024079">
    <property type="entry name" value="MetalloPept_cat_dom_sf"/>
</dbReference>
<evidence type="ECO:0000313" key="3">
    <source>
        <dbReference type="Proteomes" id="UP000825051"/>
    </source>
</evidence>
<evidence type="ECO:0000313" key="2">
    <source>
        <dbReference type="EMBL" id="QYM79529.1"/>
    </source>
</evidence>
<dbReference type="PROSITE" id="PS00626">
    <property type="entry name" value="RCC1_2"/>
    <property type="match status" value="2"/>
</dbReference>
<dbReference type="Pfam" id="PF13540">
    <property type="entry name" value="RCC1_2"/>
    <property type="match status" value="16"/>
</dbReference>
<dbReference type="InterPro" id="IPR003598">
    <property type="entry name" value="Ig_sub2"/>
</dbReference>
<organism evidence="2 3">
    <name type="scientific">Horticoccus luteus</name>
    <dbReference type="NCBI Taxonomy" id="2862869"/>
    <lineage>
        <taxon>Bacteria</taxon>
        <taxon>Pseudomonadati</taxon>
        <taxon>Verrucomicrobiota</taxon>
        <taxon>Opitutia</taxon>
        <taxon>Opitutales</taxon>
        <taxon>Opitutaceae</taxon>
        <taxon>Horticoccus</taxon>
    </lineage>
</organism>
<feature type="domain" description="Ig-like" evidence="1">
    <location>
        <begin position="2607"/>
        <end position="2687"/>
    </location>
</feature>
<dbReference type="Gene3D" id="2.130.10.30">
    <property type="entry name" value="Regulator of chromosome condensation 1/beta-lactamase-inhibitor protein II"/>
    <property type="match status" value="9"/>
</dbReference>
<dbReference type="SUPFAM" id="SSF50985">
    <property type="entry name" value="RCC1/BLIP-II"/>
    <property type="match status" value="6"/>
</dbReference>
<dbReference type="InterPro" id="IPR036179">
    <property type="entry name" value="Ig-like_dom_sf"/>
</dbReference>
<dbReference type="InterPro" id="IPR000408">
    <property type="entry name" value="Reg_chr_condens"/>
</dbReference>
<dbReference type="SUPFAM" id="SSF48726">
    <property type="entry name" value="Immunoglobulin"/>
    <property type="match status" value="10"/>
</dbReference>
<dbReference type="Pfam" id="PF07679">
    <property type="entry name" value="I-set"/>
    <property type="match status" value="1"/>
</dbReference>
<dbReference type="PROSITE" id="PS50012">
    <property type="entry name" value="RCC1_3"/>
    <property type="match status" value="15"/>
</dbReference>
<dbReference type="Gene3D" id="2.60.40.10">
    <property type="entry name" value="Immunoglobulins"/>
    <property type="match status" value="10"/>
</dbReference>
<dbReference type="GO" id="GO:0005737">
    <property type="term" value="C:cytoplasm"/>
    <property type="evidence" value="ECO:0007669"/>
    <property type="project" value="TreeGrafter"/>
</dbReference>
<dbReference type="Pfam" id="PF13582">
    <property type="entry name" value="Reprolysin_3"/>
    <property type="match status" value="1"/>
</dbReference>
<dbReference type="PANTHER" id="PTHR45982">
    <property type="entry name" value="REGULATOR OF CHROMOSOME CONDENSATION"/>
    <property type="match status" value="1"/>
</dbReference>
<dbReference type="InterPro" id="IPR013098">
    <property type="entry name" value="Ig_I-set"/>
</dbReference>
<dbReference type="PANTHER" id="PTHR45982:SF1">
    <property type="entry name" value="REGULATOR OF CHROMOSOME CONDENSATION"/>
    <property type="match status" value="1"/>
</dbReference>
<dbReference type="GO" id="GO:0005085">
    <property type="term" value="F:guanyl-nucleotide exchange factor activity"/>
    <property type="evidence" value="ECO:0007669"/>
    <property type="project" value="TreeGrafter"/>
</dbReference>
<dbReference type="Gene3D" id="3.40.390.10">
    <property type="entry name" value="Collagenase (Catalytic Domain)"/>
    <property type="match status" value="1"/>
</dbReference>
<dbReference type="EMBL" id="CP080507">
    <property type="protein sequence ID" value="QYM79529.1"/>
    <property type="molecule type" value="Genomic_DNA"/>
</dbReference>
<dbReference type="Proteomes" id="UP000825051">
    <property type="component" value="Chromosome"/>
</dbReference>
<dbReference type="RefSeq" id="WP_220163509.1">
    <property type="nucleotide sequence ID" value="NZ_CP080507.1"/>
</dbReference>
<dbReference type="GO" id="GO:0008237">
    <property type="term" value="F:metallopeptidase activity"/>
    <property type="evidence" value="ECO:0007669"/>
    <property type="project" value="InterPro"/>
</dbReference>
<reference evidence="2" key="1">
    <citation type="submission" date="2021-08" db="EMBL/GenBank/DDBJ databases">
        <title>Genome of a novel bacterium of the phylum Verrucomicrobia, Oleiharenicola sp. KSB-15.</title>
        <authorList>
            <person name="Chung J.-H."/>
            <person name="Ahn J.-H."/>
            <person name="Yoon Y."/>
            <person name="Kim D.-Y."/>
            <person name="An S.-H."/>
            <person name="Park I."/>
            <person name="Yeon J."/>
        </authorList>
    </citation>
    <scope>NUCLEOTIDE SEQUENCE</scope>
    <source>
        <strain evidence="2">KSB-15</strain>
    </source>
</reference>
<sequence>MTLSDIPAGRFHDQVARLAAGPQARTLHQLETLHAPLNDVRSLRVDARGSLYYVCTIPGAQKEAIATTTSSERKAVMEGAMRAAGESPSGSQSYAAAAGAAVPVSAPPIRHSRPGAENVIYLNFSGYTVKGTAWNAELAKAEFDCVPYDTDSDPTTFSASEQAAIVAIWQRVAEDYRPFDVDVTTERPAVFTSRTAHALITRNTDVEYKPNPDSDTASGVAYVGVFGGADYQSLSPAFIYWNLLIDVSAIADTISHEVGHNLGLTHDGTATEEYYRGHGIGETSWGPLMGAPNKSNVTQWSKGEYRGANNPQDDIAILTGNLGRRADDAGDNVAAASEMAAGGAGWTAGGVIEANTDSDVFAFTADWPNVAITVSPDRPAGSATGGNLDVVAELLDASGTVVARADPANRTSAIIVQDVAPGRYYVRVSATGTGNPWADSPTGYTSYGSVGGYTIAVVSRPRITPARNVVAPGQAIALEGAVGGGSGLTFRWKKDGTFINGATTATLNVGNAGRGDSGAYTLEITDGNSVTRRGTAFVQVAPAQTELRMWGSNDRGQTAVPADLHTAVSVAAGDDNTLVIEADGTVLGWGLNDSGDMRVPDGLHAVVAVATAGEHALALRADGTVMSWGQADGFSVRGVPADLADVVAVATGGKHNLALKADGTVVAWGGDEKGQTDVPDGLVDVVAVAAGDEHSLALKRDGKVVAWGSNYGGATYVPTGLTNVVAISAAANGSLALKADGTVVFWGIGYNGPSNIPADLAQVSGVALGAEHVIARKGDGTVVGWGSNSFGQTDNSLGLTDVIGVAAGRAHTGALRDASRDHVPTITVGPLTQSVAEGTDVTLSVEASGGGAQLFYQWRKNGEVIAGATTATLALDEVTSAAGGSYDIIVTDWLGRTPSSPAVLTVNPLPGVTSRSNARQVLSPGDTLTLNVAATGAGALHYQWRRNGRVLAGETGATLSKPAMAVADSGTYIVEVTDDWGTRRVPFFVNVMPASTRVVMWGDGGDPALGAVPADLTDAVALAAGYRFSLALRRDGTVVGWGQSNGWGQATPPAGLTDVVAIAGGLYHALALRADGTVVAWGSRGGDALTLPSGLSDVTALAGGSGNSTSLRLNGKVATWGDGGSYGPMPANLRDVIAIASGAYHRLALKSDGTVVAWGSNTRGESTVPAGLSDVTAIAAGGQISLALRADGTVVAWGDKPFPGTQMPTDLKDVVAIAVGSTVAVALKSNGTLVTWGAKVDGANIPAAVTNTLAVAMGTAHGLALCDMSRDTAPVLTTAPADQVVAEGRDATFTVVVNGSAPLSYQWRKDGVPVAGATNATLTIVAAVPSEAGRYDVVATNLRGTVTSPAATLTVRPLPILTSWSPARQRVAQGQSFSLAAAATGTGGLHYEWRHDGRVIPGATAATFERAETSSTDGGLYTVVVTDDVGSRSYVSVVVVAPTATEVRAWGSNGYGQTNVPANLGNVVSVAAAGEHSLALQGDGKVVAWGRNAYGESTVPGALGPVVAIAGGTTFSVAVTDAGRVVAWGDNAAGQLNVPGDLSEVVAVAAGEGFIVALKADGTVRAWGTNRFGESTPPSRLGNVTAIAAGSSNALAVKADGTVIRWGSNDAALDVPADLTDVANVASGGLYAIATKRDGTVASWGGGLAPAPAGTSTVATVAVGPGHALVARTDGSVVGWANSNVPQTTPPANLANVIAVAAGNGHELALRDASGGKAPVILTQPRDQTVVEGTATILSVNASGGPSVLRYQWQKDGAEVAGATTAVLALTNVTGGGSGRYTVVVSNDLGTVTSLAATLTVRLLPVISASSAARLVIAPGQPLALFVTASGTGSLHYQWYKDGSALPGATAATYNKNAAVVTDSGNYWVEVSDEVGVRGSAKMSVLVSGVRTEIRGWGKGVGANVPAGIYDAVAVVAGNFYALALRADGTVVSWGSSYGGAAQVPAGLTNVIGLAGGSSQSYAWRADGTVVGWGQPSGEMNVPQGLSDVIALAAGDFHVLALRGDGTVVAWGNATQGAQAVPAGLAHVTAIAAGRAHSLALKSDGTVTGWGSNAWGQATPPAGLKQVVAIAAGGDLSVALKRDGTVVTWGLGAADITRPPQGLTDVVKIAAGNAFALAVRANGSVTAWGYDTSLAVSTAPALRDVVNVAGGYDFGLALRMAANDPAPVITAQPIPATAVEGSSATLNIAVKAGDSSPVFEWRKNGVSLGQSIQSQLTLTNITPADAGGYSVVVTNSGGSVTSEAVALTVVPLPRIVRPAKPRQLLRAGEPLTLAIAAEGTGTLHYQWFRNRRPIDGATQASYVRPSCTVADKGLYWVEVSDDVGLRRSRLLSVSVAPQVSAVVAWGDVLTYNLLPDKVTDVAEMAGGTQFAFYLHADGTVSVVGNPGVAHVPAGLAGVVAIGAGGWQAMAVKADGSVVQCGSNLYPAPAYLTDVVAVAAGNGHCLALRADGTVVAWGDNRNNQTTVPAGLTNVVAISAGQDSSAAVTADGTLYCWGYGGSWIVTRDAVAVATGTDATLVLKSDGTVFMQRYGSHGESSVPAGLANVAEVVAGSLHLVALKSDGTVVAWGQSSLGKTVVPAGLDRVVGIAAGSDFSLALREAAPASAPAIVTAPVGQRVLAGRSAEFRVSVVGTPALTFQWKKNGAALPGETAATLKLAAVEASDAGAYSVTVTNAQGSATSAAATLTVVPRSAFAGSYFGTFGSGGAWGLHVRDDGTAVLVADLRSRQSALVVEFSVAADGTFDALGAEMRSSLQTPAGGRWAAAPLASDFSLTGQIGGNGAIAGNLTGLGETFSGALDAANGAAHARAGYYTATALAADAGETYLVIGPSGQAVAVVTAPGRVESAAGIVDAGGQLAATSGSHSSINVAVGSAGENVSVSVLPAGAAAAIRYAGLSDRVAPVARFTNLSIRSRAGAGSQTLIVGFVVNGAGTMPLLVRGIGPALSAFGVTNAVPDPRLRLFDAHGTEVDGNDNWNGSLALRDEFRIVGAFEPAADSKDAALYSERPAGAYTFHAVTNDGTEGVALAELYVADAGPGTTDLVNISARTYVGTGDDVLIAGFVVAGNAPKRLLIRGLGPTLAGYGVTGVLANPVLRVFEGGTEIALNDDWQGGADLKAAFATVGAAPMASDSSQDAALLITLEPGIYTAQVSGVSGSAGVALVEIFALP</sequence>
<gene>
    <name evidence="2" type="ORF">K0B96_02620</name>
</gene>
<feature type="domain" description="Ig-like" evidence="1">
    <location>
        <begin position="1719"/>
        <end position="1800"/>
    </location>
</feature>
<dbReference type="SUPFAM" id="SSF55486">
    <property type="entry name" value="Metalloproteases ('zincins'), catalytic domain"/>
    <property type="match status" value="1"/>
</dbReference>
<dbReference type="Gene3D" id="2.60.120.380">
    <property type="match status" value="1"/>
</dbReference>
<evidence type="ECO:0000259" key="1">
    <source>
        <dbReference type="PROSITE" id="PS50835"/>
    </source>
</evidence>
<feature type="domain" description="Ig-like" evidence="1">
    <location>
        <begin position="461"/>
        <end position="538"/>
    </location>
</feature>